<dbReference type="GO" id="GO:0005886">
    <property type="term" value="C:plasma membrane"/>
    <property type="evidence" value="ECO:0007669"/>
    <property type="project" value="UniProtKB-SubCell"/>
</dbReference>
<evidence type="ECO:0000256" key="5">
    <source>
        <dbReference type="ARBA" id="ARBA00023136"/>
    </source>
</evidence>
<evidence type="ECO:0000313" key="9">
    <source>
        <dbReference type="Proteomes" id="UP000270616"/>
    </source>
</evidence>
<proteinExistence type="predicted"/>
<accession>A0A3N3ZMD2</accession>
<evidence type="ECO:0000256" key="2">
    <source>
        <dbReference type="ARBA" id="ARBA00022475"/>
    </source>
</evidence>
<dbReference type="Pfam" id="PF12698">
    <property type="entry name" value="ABC2_membrane_3"/>
    <property type="match status" value="1"/>
</dbReference>
<keyword evidence="3 6" id="KW-0812">Transmembrane</keyword>
<evidence type="ECO:0000256" key="4">
    <source>
        <dbReference type="ARBA" id="ARBA00022989"/>
    </source>
</evidence>
<organism evidence="8 9">
    <name type="scientific">Kocuria soli</name>
    <dbReference type="NCBI Taxonomy" id="2485125"/>
    <lineage>
        <taxon>Bacteria</taxon>
        <taxon>Bacillati</taxon>
        <taxon>Actinomycetota</taxon>
        <taxon>Actinomycetes</taxon>
        <taxon>Micrococcales</taxon>
        <taxon>Micrococcaceae</taxon>
        <taxon>Kocuria</taxon>
    </lineage>
</organism>
<keyword evidence="5 6" id="KW-0472">Membrane</keyword>
<dbReference type="InterPro" id="IPR013525">
    <property type="entry name" value="ABC2_TM"/>
</dbReference>
<keyword evidence="4 6" id="KW-1133">Transmembrane helix</keyword>
<keyword evidence="2" id="KW-1003">Cell membrane</keyword>
<protein>
    <submittedName>
        <fullName evidence="8">ABC transporter permease</fullName>
    </submittedName>
</protein>
<feature type="transmembrane region" description="Helical" evidence="6">
    <location>
        <begin position="218"/>
        <end position="242"/>
    </location>
</feature>
<feature type="transmembrane region" description="Helical" evidence="6">
    <location>
        <begin position="175"/>
        <end position="197"/>
    </location>
</feature>
<evidence type="ECO:0000259" key="7">
    <source>
        <dbReference type="Pfam" id="PF12698"/>
    </source>
</evidence>
<keyword evidence="9" id="KW-1185">Reference proteome</keyword>
<dbReference type="EMBL" id="RKMF01000017">
    <property type="protein sequence ID" value="ROZ61830.1"/>
    <property type="molecule type" value="Genomic_DNA"/>
</dbReference>
<reference evidence="8 9" key="1">
    <citation type="submission" date="2018-10" db="EMBL/GenBank/DDBJ databases">
        <title>Kocuria sp. M5W7-7, whole genome shotgun sequence.</title>
        <authorList>
            <person name="Tuo L."/>
        </authorList>
    </citation>
    <scope>NUCLEOTIDE SEQUENCE [LARGE SCALE GENOMIC DNA]</scope>
    <source>
        <strain evidence="8 9">M5W7-7</strain>
    </source>
</reference>
<evidence type="ECO:0000313" key="8">
    <source>
        <dbReference type="EMBL" id="ROZ61830.1"/>
    </source>
</evidence>
<name>A0A3N3ZMD2_9MICC</name>
<dbReference type="PANTHER" id="PTHR30294">
    <property type="entry name" value="MEMBRANE COMPONENT OF ABC TRANSPORTER YHHJ-RELATED"/>
    <property type="match status" value="1"/>
</dbReference>
<dbReference type="PANTHER" id="PTHR30294:SF29">
    <property type="entry name" value="MULTIDRUG ABC TRANSPORTER PERMEASE YBHS-RELATED"/>
    <property type="match status" value="1"/>
</dbReference>
<dbReference type="InterPro" id="IPR051449">
    <property type="entry name" value="ABC-2_transporter_component"/>
</dbReference>
<dbReference type="Proteomes" id="UP000270616">
    <property type="component" value="Unassembled WGS sequence"/>
</dbReference>
<dbReference type="OrthoDB" id="3268959at2"/>
<feature type="domain" description="ABC-2 type transporter transmembrane" evidence="7">
    <location>
        <begin position="24"/>
        <end position="360"/>
    </location>
</feature>
<comment type="subcellular location">
    <subcellularLocation>
        <location evidence="1">Cell membrane</location>
        <topology evidence="1">Multi-pass membrane protein</topology>
    </subcellularLocation>
</comment>
<evidence type="ECO:0000256" key="1">
    <source>
        <dbReference type="ARBA" id="ARBA00004651"/>
    </source>
</evidence>
<sequence>MSTRTQAAWRTVLTREIAVKVRDKTFVISTLSTMVIIAAMIAFNAFMADRTTEHDLATSGPLAAEAVEQADAAMGDKTTVTGREVQPVEAEDLVRDEEVDAALIHDGDSWSLVADTEIESDLETAIEQAVSQVTVADNAGDHGTTVEQLNKGSALETTFLSAGEDRGLATYLLRFAFAFLFYMAALIFGMAIANSVLEEKQNRVVEILATAIPIRELLYGKVLGNCLVAFAQIGLYAAVGLLTANILDVTGEFGWALSASGWFIAFFVVGFGAQASIWAVLGSLASRSEDLQSNTTVITTVLVVAMFAGLFAQGPWLVVASYVPILSSIAMPARVLQEQAMIWEPFAALVVCLVSGWLMLRLGEKVYQRAVFQGGRALTWRQALKLED</sequence>
<gene>
    <name evidence="8" type="ORF">EDL96_11980</name>
</gene>
<dbReference type="GO" id="GO:0140359">
    <property type="term" value="F:ABC-type transporter activity"/>
    <property type="evidence" value="ECO:0007669"/>
    <property type="project" value="InterPro"/>
</dbReference>
<dbReference type="RefSeq" id="WP_123826440.1">
    <property type="nucleotide sequence ID" value="NZ_RKMF01000017.1"/>
</dbReference>
<feature type="transmembrane region" description="Helical" evidence="6">
    <location>
        <begin position="297"/>
        <end position="320"/>
    </location>
</feature>
<feature type="transmembrane region" description="Helical" evidence="6">
    <location>
        <begin position="262"/>
        <end position="285"/>
    </location>
</feature>
<evidence type="ECO:0000256" key="3">
    <source>
        <dbReference type="ARBA" id="ARBA00022692"/>
    </source>
</evidence>
<feature type="transmembrane region" description="Helical" evidence="6">
    <location>
        <begin position="340"/>
        <end position="360"/>
    </location>
</feature>
<comment type="caution">
    <text evidence="8">The sequence shown here is derived from an EMBL/GenBank/DDBJ whole genome shotgun (WGS) entry which is preliminary data.</text>
</comment>
<evidence type="ECO:0000256" key="6">
    <source>
        <dbReference type="SAM" id="Phobius"/>
    </source>
</evidence>
<feature type="transmembrane region" description="Helical" evidence="6">
    <location>
        <begin position="25"/>
        <end position="46"/>
    </location>
</feature>
<dbReference type="AlphaFoldDB" id="A0A3N3ZMD2"/>